<keyword evidence="3" id="KW-1185">Reference proteome</keyword>
<dbReference type="STRING" id="1852522.SAMN06295960_3035"/>
<dbReference type="PANTHER" id="PTHR46211">
    <property type="entry name" value="GLYCEROPHOSPHORYL DIESTER PHOSPHODIESTERASE"/>
    <property type="match status" value="1"/>
</dbReference>
<dbReference type="Pfam" id="PF03009">
    <property type="entry name" value="GDPD"/>
    <property type="match status" value="1"/>
</dbReference>
<dbReference type="RefSeq" id="WP_085495414.1">
    <property type="nucleotide sequence ID" value="NZ_FXAZ01000004.1"/>
</dbReference>
<dbReference type="InterPro" id="IPR030395">
    <property type="entry name" value="GP_PDE_dom"/>
</dbReference>
<dbReference type="PANTHER" id="PTHR46211:SF1">
    <property type="entry name" value="GLYCEROPHOSPHODIESTER PHOSPHODIESTERASE, CYTOPLASMIC"/>
    <property type="match status" value="1"/>
</dbReference>
<dbReference type="OrthoDB" id="384721at2"/>
<dbReference type="PROSITE" id="PS51704">
    <property type="entry name" value="GP_PDE"/>
    <property type="match status" value="1"/>
</dbReference>
<reference evidence="2 3" key="1">
    <citation type="submission" date="2017-04" db="EMBL/GenBank/DDBJ databases">
        <authorList>
            <person name="Afonso C.L."/>
            <person name="Miller P.J."/>
            <person name="Scott M.A."/>
            <person name="Spackman E."/>
            <person name="Goraichik I."/>
            <person name="Dimitrov K.M."/>
            <person name="Suarez D.L."/>
            <person name="Swayne D.E."/>
        </authorList>
    </citation>
    <scope>NUCLEOTIDE SEQUENCE [LARGE SCALE GENOMIC DNA]</scope>
    <source>
        <strain evidence="2 3">11</strain>
    </source>
</reference>
<sequence>MKDNARPLITAHTGSGQAPANTWSSFLEACDARADVAEVDIRVTKKQEPILMHDHSPLLEQYGVDELNQLPLRAQLGDIYVEHELVKLEELLQEAIRRQIKLNLDIKNGEAVNPTLKLVKAARAEHLIYVTGCTEGIEVEASGMALLLNAPMSMIIKDGTRHDQIDGFCQQAQQEGYAGVNLHEAMVTPAFVDIAHAHNLFVSVYTVNEPQRMKELIEMKVDSITTMKPELLHRMKGGQAR</sequence>
<protein>
    <submittedName>
        <fullName evidence="2">Glycerophosphoryl diester phosphodiesterase</fullName>
    </submittedName>
</protein>
<dbReference type="Proteomes" id="UP000193834">
    <property type="component" value="Unassembled WGS sequence"/>
</dbReference>
<dbReference type="Gene3D" id="3.20.20.190">
    <property type="entry name" value="Phosphatidylinositol (PI) phosphodiesterase"/>
    <property type="match status" value="1"/>
</dbReference>
<dbReference type="EMBL" id="FXAZ01000004">
    <property type="protein sequence ID" value="SMG49351.1"/>
    <property type="molecule type" value="Genomic_DNA"/>
</dbReference>
<accession>A0A1X7L679</accession>
<gene>
    <name evidence="2" type="ORF">SAMN06295960_3035</name>
</gene>
<dbReference type="CDD" id="cd08556">
    <property type="entry name" value="GDPD"/>
    <property type="match status" value="1"/>
</dbReference>
<evidence type="ECO:0000313" key="3">
    <source>
        <dbReference type="Proteomes" id="UP000193834"/>
    </source>
</evidence>
<organism evidence="2 3">
    <name type="scientific">Paenibacillus aquistagni</name>
    <dbReference type="NCBI Taxonomy" id="1852522"/>
    <lineage>
        <taxon>Bacteria</taxon>
        <taxon>Bacillati</taxon>
        <taxon>Bacillota</taxon>
        <taxon>Bacilli</taxon>
        <taxon>Bacillales</taxon>
        <taxon>Paenibacillaceae</taxon>
        <taxon>Paenibacillus</taxon>
    </lineage>
</organism>
<proteinExistence type="predicted"/>
<dbReference type="GO" id="GO:0008081">
    <property type="term" value="F:phosphoric diester hydrolase activity"/>
    <property type="evidence" value="ECO:0007669"/>
    <property type="project" value="InterPro"/>
</dbReference>
<feature type="domain" description="GP-PDE" evidence="1">
    <location>
        <begin position="6"/>
        <end position="236"/>
    </location>
</feature>
<evidence type="ECO:0000259" key="1">
    <source>
        <dbReference type="PROSITE" id="PS51704"/>
    </source>
</evidence>
<dbReference type="SUPFAM" id="SSF51695">
    <property type="entry name" value="PLC-like phosphodiesterases"/>
    <property type="match status" value="1"/>
</dbReference>
<dbReference type="GO" id="GO:0006629">
    <property type="term" value="P:lipid metabolic process"/>
    <property type="evidence" value="ECO:0007669"/>
    <property type="project" value="InterPro"/>
</dbReference>
<evidence type="ECO:0000313" key="2">
    <source>
        <dbReference type="EMBL" id="SMG49351.1"/>
    </source>
</evidence>
<dbReference type="AlphaFoldDB" id="A0A1X7L679"/>
<dbReference type="InterPro" id="IPR017946">
    <property type="entry name" value="PLC-like_Pdiesterase_TIM-brl"/>
</dbReference>
<name>A0A1X7L679_9BACL</name>